<feature type="compositionally biased region" description="Acidic residues" evidence="1">
    <location>
        <begin position="228"/>
        <end position="243"/>
    </location>
</feature>
<organism evidence="2 3">
    <name type="scientific">Penicillium subrubescens</name>
    <dbReference type="NCBI Taxonomy" id="1316194"/>
    <lineage>
        <taxon>Eukaryota</taxon>
        <taxon>Fungi</taxon>
        <taxon>Dikarya</taxon>
        <taxon>Ascomycota</taxon>
        <taxon>Pezizomycotina</taxon>
        <taxon>Eurotiomycetes</taxon>
        <taxon>Eurotiomycetidae</taxon>
        <taxon>Eurotiales</taxon>
        <taxon>Aspergillaceae</taxon>
        <taxon>Penicillium</taxon>
    </lineage>
</organism>
<reference evidence="2 3" key="1">
    <citation type="submission" date="2016-10" db="EMBL/GenBank/DDBJ databases">
        <title>Genome sequence of the ascomycete fungus Penicillium subrubescens.</title>
        <authorList>
            <person name="De Vries R.P."/>
            <person name="Peng M."/>
            <person name="Dilokpimol A."/>
            <person name="Hilden K."/>
            <person name="Makela M.R."/>
            <person name="Grigoriev I."/>
            <person name="Riley R."/>
            <person name="Granchi Z."/>
        </authorList>
    </citation>
    <scope>NUCLEOTIDE SEQUENCE [LARGE SCALE GENOMIC DNA]</scope>
    <source>
        <strain evidence="2 3">CBS 132785</strain>
    </source>
</reference>
<dbReference type="EMBL" id="MNBE01000758">
    <property type="protein sequence ID" value="OKO90309.1"/>
    <property type="molecule type" value="Genomic_DNA"/>
</dbReference>
<proteinExistence type="predicted"/>
<comment type="caution">
    <text evidence="2">The sequence shown here is derived from an EMBL/GenBank/DDBJ whole genome shotgun (WGS) entry which is preliminary data.</text>
</comment>
<feature type="region of interest" description="Disordered" evidence="1">
    <location>
        <begin position="222"/>
        <end position="252"/>
    </location>
</feature>
<dbReference type="STRING" id="1316194.A0A1Q5SQN7"/>
<accession>A0A1Q5SQN7</accession>
<evidence type="ECO:0000313" key="2">
    <source>
        <dbReference type="EMBL" id="OKO90309.1"/>
    </source>
</evidence>
<evidence type="ECO:0000256" key="1">
    <source>
        <dbReference type="SAM" id="MobiDB-lite"/>
    </source>
</evidence>
<name>A0A1Q5SQN7_9EURO</name>
<keyword evidence="3" id="KW-1185">Reference proteome</keyword>
<protein>
    <submittedName>
        <fullName evidence="2">Uncharacterized protein</fullName>
    </submittedName>
</protein>
<dbReference type="AlphaFoldDB" id="A0A1Q5SQN7"/>
<gene>
    <name evidence="2" type="ORF">PENSUB_13442</name>
</gene>
<evidence type="ECO:0000313" key="3">
    <source>
        <dbReference type="Proteomes" id="UP000186955"/>
    </source>
</evidence>
<dbReference type="Proteomes" id="UP000186955">
    <property type="component" value="Unassembled WGS sequence"/>
</dbReference>
<feature type="region of interest" description="Disordered" evidence="1">
    <location>
        <begin position="1"/>
        <end position="39"/>
    </location>
</feature>
<feature type="compositionally biased region" description="Pro residues" evidence="1">
    <location>
        <begin position="18"/>
        <end position="29"/>
    </location>
</feature>
<sequence length="252" mass="29433">MPSDTENDSAEMARPRPTLKPKPGTPPRKPTIFQSNASNPDFVPGYSVLRVEQVKHMSNSRDKTRLMNSIVDDIVASVSSINEYHRNGILSDDNIFQVSTMMQCMGQNNLKMQDRLEDMITRLKRQNTQKHQNYMELAQSMDVMGQMYANKVDWLEQQVRVLKERVASVEAQGRPFQSQKQLDDRIEHYSRYLEEKAQKEFDERAERVNRYCEEMRKNRGYDGQEQMVQDEDNADGEWEEDNIKEDGLMKGL</sequence>
<dbReference type="OrthoDB" id="4369471at2759"/>